<organism evidence="3 4">
    <name type="scientific">Paenibacillus endophyticus</name>
    <dbReference type="NCBI Taxonomy" id="1294268"/>
    <lineage>
        <taxon>Bacteria</taxon>
        <taxon>Bacillati</taxon>
        <taxon>Bacillota</taxon>
        <taxon>Bacilli</taxon>
        <taxon>Bacillales</taxon>
        <taxon>Paenibacillaceae</taxon>
        <taxon>Paenibacillus</taxon>
    </lineage>
</organism>
<gene>
    <name evidence="3" type="ORF">FHS16_004965</name>
</gene>
<dbReference type="AlphaFoldDB" id="A0A7W5GCY2"/>
<name>A0A7W5GCY2_9BACL</name>
<evidence type="ECO:0000313" key="4">
    <source>
        <dbReference type="Proteomes" id="UP000518605"/>
    </source>
</evidence>
<reference evidence="3 4" key="1">
    <citation type="submission" date="2020-08" db="EMBL/GenBank/DDBJ databases">
        <title>Genomic Encyclopedia of Type Strains, Phase III (KMG-III): the genomes of soil and plant-associated and newly described type strains.</title>
        <authorList>
            <person name="Whitman W."/>
        </authorList>
    </citation>
    <scope>NUCLEOTIDE SEQUENCE [LARGE SCALE GENOMIC DNA]</scope>
    <source>
        <strain evidence="3 4">CECT 8234</strain>
    </source>
</reference>
<feature type="domain" description="TadE-like" evidence="2">
    <location>
        <begin position="19"/>
        <end position="60"/>
    </location>
</feature>
<dbReference type="Proteomes" id="UP000518605">
    <property type="component" value="Unassembled WGS sequence"/>
</dbReference>
<protein>
    <recommendedName>
        <fullName evidence="2">TadE-like domain-containing protein</fullName>
    </recommendedName>
</protein>
<dbReference type="EMBL" id="JACHXW010000019">
    <property type="protein sequence ID" value="MBB3154883.1"/>
    <property type="molecule type" value="Genomic_DNA"/>
</dbReference>
<keyword evidence="1" id="KW-0812">Transmembrane</keyword>
<accession>A0A7W5GCY2</accession>
<proteinExistence type="predicted"/>
<dbReference type="InterPro" id="IPR012495">
    <property type="entry name" value="TadE-like_dom"/>
</dbReference>
<dbReference type="RefSeq" id="WP_183569045.1">
    <property type="nucleotide sequence ID" value="NZ_CBCSLB010000019.1"/>
</dbReference>
<feature type="transmembrane region" description="Helical" evidence="1">
    <location>
        <begin position="21"/>
        <end position="47"/>
    </location>
</feature>
<evidence type="ECO:0000256" key="1">
    <source>
        <dbReference type="SAM" id="Phobius"/>
    </source>
</evidence>
<keyword evidence="4" id="KW-1185">Reference proteome</keyword>
<keyword evidence="1" id="KW-0472">Membrane</keyword>
<evidence type="ECO:0000313" key="3">
    <source>
        <dbReference type="EMBL" id="MBB3154883.1"/>
    </source>
</evidence>
<evidence type="ECO:0000259" key="2">
    <source>
        <dbReference type="Pfam" id="PF07811"/>
    </source>
</evidence>
<keyword evidence="1" id="KW-1133">Transmembrane helix</keyword>
<dbReference type="Pfam" id="PF07811">
    <property type="entry name" value="TadE"/>
    <property type="match status" value="1"/>
</dbReference>
<sequence length="244" mass="27098">MGKQRYRERLLQGLRREQGSFTLEATIVFPMLLGLILLFILFGMYMYQKVVLYYAASSTAERAAFSWDNSFRMARSGMLSEPVYDGLYWRIGDDEMLSSLFSIGSVGSPASVGLPVEGKADTVNGDLYDRKLVKSAQWMGEASLTYEGQMIYSRAVLKRMVEVKLKSPFSNGRAASSWWRREPKTVASASITDPVEFIRSIDLTRYYSARFANRAGGAGQAKQQAGKVLAPYAEASNAGKPKGT</sequence>
<comment type="caution">
    <text evidence="3">The sequence shown here is derived from an EMBL/GenBank/DDBJ whole genome shotgun (WGS) entry which is preliminary data.</text>
</comment>